<dbReference type="EMBL" id="JTDY01001306">
    <property type="protein sequence ID" value="KOB74246.1"/>
    <property type="molecule type" value="Genomic_DNA"/>
</dbReference>
<dbReference type="InterPro" id="IPR029048">
    <property type="entry name" value="HSP70_C_sf"/>
</dbReference>
<dbReference type="InterPro" id="IPR029047">
    <property type="entry name" value="HSP70_peptide-bd_sf"/>
</dbReference>
<dbReference type="FunFam" id="3.90.640.10:FF:000010">
    <property type="entry name" value="heat shock 70 kDa protein 14"/>
    <property type="match status" value="1"/>
</dbReference>
<keyword evidence="2 4" id="KW-0547">Nucleotide-binding</keyword>
<dbReference type="InterPro" id="IPR013126">
    <property type="entry name" value="Hsp_70_fam"/>
</dbReference>
<dbReference type="GO" id="GO:0005524">
    <property type="term" value="F:ATP binding"/>
    <property type="evidence" value="ECO:0007669"/>
    <property type="project" value="UniProtKB-KW"/>
</dbReference>
<dbReference type="FunFam" id="2.60.34.10:FF:000023">
    <property type="entry name" value="70 kDa heat shock cognate protein"/>
    <property type="match status" value="1"/>
</dbReference>
<evidence type="ECO:0000256" key="2">
    <source>
        <dbReference type="ARBA" id="ARBA00022741"/>
    </source>
</evidence>
<dbReference type="InterPro" id="IPR043129">
    <property type="entry name" value="ATPase_NBD"/>
</dbReference>
<dbReference type="Gene3D" id="3.30.30.30">
    <property type="match status" value="1"/>
</dbReference>
<dbReference type="Gene3D" id="1.20.1270.10">
    <property type="match status" value="1"/>
</dbReference>
<dbReference type="Gene3D" id="3.30.420.40">
    <property type="match status" value="2"/>
</dbReference>
<dbReference type="SUPFAM" id="SSF53067">
    <property type="entry name" value="Actin-like ATPase domain"/>
    <property type="match status" value="2"/>
</dbReference>
<dbReference type="AlphaFoldDB" id="A0A0L7LGD6"/>
<dbReference type="FunFam" id="3.30.420.40:FF:000026">
    <property type="entry name" value="Heat shock protein 70"/>
    <property type="match status" value="1"/>
</dbReference>
<keyword evidence="6" id="KW-1185">Reference proteome</keyword>
<proteinExistence type="inferred from homology"/>
<comment type="similarity">
    <text evidence="1 4">Belongs to the heat shock protein 70 family.</text>
</comment>
<evidence type="ECO:0000256" key="3">
    <source>
        <dbReference type="ARBA" id="ARBA00022840"/>
    </source>
</evidence>
<dbReference type="SUPFAM" id="SSF100920">
    <property type="entry name" value="Heat shock protein 70kD (HSP70), peptide-binding domain"/>
    <property type="match status" value="1"/>
</dbReference>
<sequence length="617" mass="68773">MAAVGIYLGTTNCCAAFWRNGKVEVIVDEQGNRTTPSYIAFTETNCLIGESARNQAAINPGNTIFGAKRLIGRQFDDIGLQRDLCNWPFKVLNTNGKPMISVDFKNEKKKFAAEEISSMVIFRMKQIAEAYIGIKVDQAVITVPAYFNDAQRQATRTAGTIAGLKVLGITNEPTAAALAYGLDKNLGDKNVLIYHLGGGTFDVAVLKIGNSVHQVKASSGNSRLGGDNFDSRIVAYFTEDFRKHFNKDITGNSRSKRRLKFAAEMAKRSLTSATEAVVTVKSLFNNIDYSGKISRELFEELCSDLFLDTLKPIDKVLLGARLDKLDISRVILVGGSTRIPKVQSLLKDFFKGVPLTTSINPEEAVACGAAIQAAVISGDRQRNINNSLVFDVVPLSLGVETARGVMFKVVERNTVIPCSKTKDLTTLEDNQSTMTIEIFEGERSLTKDNNLLGAFHLNGIPQAPRGVVKVDVTFEVDLNGILSVTARDRITGIAERVIIRNEQRLKQTYIRKMLADAEVFRDEDIEEKRRLDARNQLETYIYNIKHTVNITQVLSHTEKTYMLEQCSLAVDWLEEHGDSLREEFERKMSELMHGWSDTMKKIHNALQPQAKRRRTES</sequence>
<accession>A0A0L7LGD6</accession>
<dbReference type="Proteomes" id="UP000037510">
    <property type="component" value="Unassembled WGS sequence"/>
</dbReference>
<keyword evidence="3 4" id="KW-0067">ATP-binding</keyword>
<evidence type="ECO:0000256" key="1">
    <source>
        <dbReference type="ARBA" id="ARBA00007381"/>
    </source>
</evidence>
<comment type="caution">
    <text evidence="5">The sequence shown here is derived from an EMBL/GenBank/DDBJ whole genome shotgun (WGS) entry which is preliminary data.</text>
</comment>
<dbReference type="STRING" id="104452.A0A0L7LGD6"/>
<protein>
    <submittedName>
        <fullName evidence="5">Heat shock protein 70-p4</fullName>
    </submittedName>
</protein>
<dbReference type="PRINTS" id="PR00301">
    <property type="entry name" value="HEATSHOCK70"/>
</dbReference>
<evidence type="ECO:0000313" key="6">
    <source>
        <dbReference type="Proteomes" id="UP000037510"/>
    </source>
</evidence>
<reference evidence="5 6" key="1">
    <citation type="journal article" date="2015" name="Genome Biol. Evol.">
        <title>The genome of winter moth (Operophtera brumata) provides a genomic perspective on sexual dimorphism and phenology.</title>
        <authorList>
            <person name="Derks M.F."/>
            <person name="Smit S."/>
            <person name="Salis L."/>
            <person name="Schijlen E."/>
            <person name="Bossers A."/>
            <person name="Mateman C."/>
            <person name="Pijl A.S."/>
            <person name="de Ridder D."/>
            <person name="Groenen M.A."/>
            <person name="Visser M.E."/>
            <person name="Megens H.J."/>
        </authorList>
    </citation>
    <scope>NUCLEOTIDE SEQUENCE [LARGE SCALE GENOMIC DNA]</scope>
    <source>
        <strain evidence="5">WM2013NL</strain>
        <tissue evidence="5">Head and thorax</tissue>
    </source>
</reference>
<dbReference type="FunFam" id="3.30.30.30:FF:000001">
    <property type="entry name" value="heat shock 70 kDa protein-like"/>
    <property type="match status" value="1"/>
</dbReference>
<gene>
    <name evidence="5" type="ORF">OBRU01_09361</name>
</gene>
<evidence type="ECO:0000313" key="5">
    <source>
        <dbReference type="EMBL" id="KOB74246.1"/>
    </source>
</evidence>
<dbReference type="Pfam" id="PF00012">
    <property type="entry name" value="HSP70"/>
    <property type="match status" value="1"/>
</dbReference>
<dbReference type="Gene3D" id="3.90.640.10">
    <property type="entry name" value="Actin, Chain A, domain 4"/>
    <property type="match status" value="1"/>
</dbReference>
<organism evidence="5 6">
    <name type="scientific">Operophtera brumata</name>
    <name type="common">Winter moth</name>
    <name type="synonym">Phalaena brumata</name>
    <dbReference type="NCBI Taxonomy" id="104452"/>
    <lineage>
        <taxon>Eukaryota</taxon>
        <taxon>Metazoa</taxon>
        <taxon>Ecdysozoa</taxon>
        <taxon>Arthropoda</taxon>
        <taxon>Hexapoda</taxon>
        <taxon>Insecta</taxon>
        <taxon>Pterygota</taxon>
        <taxon>Neoptera</taxon>
        <taxon>Endopterygota</taxon>
        <taxon>Lepidoptera</taxon>
        <taxon>Glossata</taxon>
        <taxon>Ditrysia</taxon>
        <taxon>Geometroidea</taxon>
        <taxon>Geometridae</taxon>
        <taxon>Larentiinae</taxon>
        <taxon>Operophtera</taxon>
    </lineage>
</organism>
<dbReference type="GO" id="GO:0140662">
    <property type="term" value="F:ATP-dependent protein folding chaperone"/>
    <property type="evidence" value="ECO:0007669"/>
    <property type="project" value="InterPro"/>
</dbReference>
<dbReference type="PANTHER" id="PTHR19375">
    <property type="entry name" value="HEAT SHOCK PROTEIN 70KDA"/>
    <property type="match status" value="1"/>
</dbReference>
<dbReference type="GO" id="GO:0006950">
    <property type="term" value="P:response to stress"/>
    <property type="evidence" value="ECO:0007669"/>
    <property type="project" value="UniProtKB-ARBA"/>
</dbReference>
<name>A0A0L7LGD6_OPEBR</name>
<dbReference type="Gene3D" id="2.60.34.10">
    <property type="entry name" value="Substrate Binding Domain Of DNAk, Chain A, domain 1"/>
    <property type="match status" value="1"/>
</dbReference>
<dbReference type="SUPFAM" id="SSF100934">
    <property type="entry name" value="Heat shock protein 70kD (HSP70), C-terminal subdomain"/>
    <property type="match status" value="1"/>
</dbReference>
<keyword evidence="5" id="KW-0346">Stress response</keyword>
<dbReference type="InterPro" id="IPR018181">
    <property type="entry name" value="Heat_shock_70_CS"/>
</dbReference>
<dbReference type="PROSITE" id="PS01036">
    <property type="entry name" value="HSP70_3"/>
    <property type="match status" value="1"/>
</dbReference>
<evidence type="ECO:0000256" key="4">
    <source>
        <dbReference type="RuleBase" id="RU003322"/>
    </source>
</evidence>